<dbReference type="Pfam" id="PF08963">
    <property type="entry name" value="DUF1878"/>
    <property type="match status" value="1"/>
</dbReference>
<proteinExistence type="predicted"/>
<dbReference type="InterPro" id="IPR035945">
    <property type="entry name" value="YhaI-like_sf"/>
</dbReference>
<dbReference type="InterPro" id="IPR015058">
    <property type="entry name" value="DUF1878"/>
</dbReference>
<dbReference type="RefSeq" id="WP_052111325.1">
    <property type="nucleotide sequence ID" value="NZ_AVBF01000034.1"/>
</dbReference>
<name>A0A0A2TDW6_9BACI</name>
<evidence type="ECO:0000313" key="1">
    <source>
        <dbReference type="EMBL" id="KGP72261.1"/>
    </source>
</evidence>
<dbReference type="Proteomes" id="UP000030147">
    <property type="component" value="Unassembled WGS sequence"/>
</dbReference>
<evidence type="ECO:0000313" key="2">
    <source>
        <dbReference type="Proteomes" id="UP000030147"/>
    </source>
</evidence>
<organism evidence="1 2">
    <name type="scientific">Pontibacillus yanchengensis Y32</name>
    <dbReference type="NCBI Taxonomy" id="1385514"/>
    <lineage>
        <taxon>Bacteria</taxon>
        <taxon>Bacillati</taxon>
        <taxon>Bacillota</taxon>
        <taxon>Bacilli</taxon>
        <taxon>Bacillales</taxon>
        <taxon>Bacillaceae</taxon>
        <taxon>Pontibacillus</taxon>
    </lineage>
</organism>
<dbReference type="AlphaFoldDB" id="A0A0A2TDW6"/>
<keyword evidence="2" id="KW-1185">Reference proteome</keyword>
<dbReference type="eggNOG" id="ENOG5032TRG">
    <property type="taxonomic scope" value="Bacteria"/>
</dbReference>
<dbReference type="Gene3D" id="1.10.3750.10">
    <property type="entry name" value="YhaI-like"/>
    <property type="match status" value="1"/>
</dbReference>
<evidence type="ECO:0008006" key="3">
    <source>
        <dbReference type="Google" id="ProtNLM"/>
    </source>
</evidence>
<reference evidence="1 2" key="1">
    <citation type="journal article" date="2015" name="Stand. Genomic Sci.">
        <title>High quality draft genome sequence of the moderately halophilic bacterium Pontibacillus yanchengensis Y32(T) and comparison among Pontibacillus genomes.</title>
        <authorList>
            <person name="Huang J."/>
            <person name="Qiao Z.X."/>
            <person name="Tang J.W."/>
            <person name="Wang G."/>
        </authorList>
    </citation>
    <scope>NUCLEOTIDE SEQUENCE [LARGE SCALE GENOMIC DNA]</scope>
    <source>
        <strain evidence="1 2">Y32</strain>
    </source>
</reference>
<dbReference type="EMBL" id="AVBF01000034">
    <property type="protein sequence ID" value="KGP72261.1"/>
    <property type="molecule type" value="Genomic_DNA"/>
</dbReference>
<comment type="caution">
    <text evidence="1">The sequence shown here is derived from an EMBL/GenBank/DDBJ whole genome shotgun (WGS) entry which is preliminary data.</text>
</comment>
<accession>A0A0A2TDW6</accession>
<sequence length="124" mass="14917">MENKGYDTEMLAFHVRLLSQMSRADHYPFMKMILEKGLKEEEYQEVLFLLHTLHNKYEDQKEEGLLDYTSLLIHFAGMLNMKLHPDDTIEALRKEGMYVELMEEFKQIIIKDRYVETRFPVKAR</sequence>
<protein>
    <recommendedName>
        <fullName evidence="3">DUF1878 domain-containing protein</fullName>
    </recommendedName>
</protein>
<dbReference type="STRING" id="1385514.N782_13480"/>
<gene>
    <name evidence="1" type="ORF">N782_13480</name>
</gene>
<dbReference type="SUPFAM" id="SSF109915">
    <property type="entry name" value="Hypothetical protein YhaI"/>
    <property type="match status" value="1"/>
</dbReference>